<dbReference type="RefSeq" id="WP_002656575.1">
    <property type="nucleotide sequence ID" value="NZ_JH719942.1"/>
</dbReference>
<sequence>MRKSPEIGSGHHTTYFRELDGRMGRWWSADPITFPHQSPYNTFDGNPIYYTDASGASVGYPEKEESYKATVSTEISSTSFARSYVALLSDIVTPPEEGSQEEADLNRGLENPEFRAYYNILNASRNVYTYRRVDDDGKAVKTGENEDGSYNIEIRYNIKEIDNWYGLPRYYAFFEETAHLVDYEGGRYRMFFQDDGELGVGGGPTYANQLFQQYLADPSLTRQEARNRALTEYRDGQITNFIESEVSAKLFAMRYAGPAQITTTLSSTGVNIFRGLDMGRTFVEGVEINLTNSFGAQVQDLLVNPTEENVLEAKRLLRSVDFENDYRVEFTWGRRGEGEVNLAPVYRAVIGNRN</sequence>
<organism evidence="1 2">
    <name type="scientific">Saprospira grandis DSM 2844</name>
    <dbReference type="NCBI Taxonomy" id="694433"/>
    <lineage>
        <taxon>Bacteria</taxon>
        <taxon>Pseudomonadati</taxon>
        <taxon>Bacteroidota</taxon>
        <taxon>Saprospiria</taxon>
        <taxon>Saprospirales</taxon>
        <taxon>Saprospiraceae</taxon>
        <taxon>Saprospira</taxon>
    </lineage>
</organism>
<dbReference type="AlphaFoldDB" id="J0P3I7"/>
<dbReference type="Proteomes" id="UP000005113">
    <property type="component" value="Unassembled WGS sequence"/>
</dbReference>
<proteinExistence type="predicted"/>
<protein>
    <recommendedName>
        <fullName evidence="3">RHS repeat-associated core domain protein</fullName>
    </recommendedName>
</protein>
<evidence type="ECO:0000313" key="1">
    <source>
        <dbReference type="EMBL" id="EJF51977.1"/>
    </source>
</evidence>
<gene>
    <name evidence="1" type="ORF">SapgrDRAFT_0224</name>
</gene>
<dbReference type="EMBL" id="JH719942">
    <property type="protein sequence ID" value="EJF51977.1"/>
    <property type="molecule type" value="Genomic_DNA"/>
</dbReference>
<dbReference type="HOGENOM" id="CLU_782770_0_0_10"/>
<dbReference type="OrthoDB" id="2972467at2"/>
<name>J0P3I7_9BACT</name>
<dbReference type="Gene3D" id="2.180.10.10">
    <property type="entry name" value="RHS repeat-associated core"/>
    <property type="match status" value="1"/>
</dbReference>
<evidence type="ECO:0000313" key="2">
    <source>
        <dbReference type="Proteomes" id="UP000005113"/>
    </source>
</evidence>
<accession>J0P3I7</accession>
<evidence type="ECO:0008006" key="3">
    <source>
        <dbReference type="Google" id="ProtNLM"/>
    </source>
</evidence>
<reference evidence="2" key="1">
    <citation type="journal article" date="2012" name="Stand. Genomic Sci.">
        <title>Permanent draft genome sequence of the gliding predator Saprospira grandis strain Sa g1 (= HR1).</title>
        <authorList>
            <person name="Mavromatis K."/>
            <person name="Chertkov O."/>
            <person name="Lapidus A."/>
            <person name="Nolan M."/>
            <person name="Lucas S."/>
            <person name="Tice H."/>
            <person name="Del Rio T.G."/>
            <person name="Cheng J.F."/>
            <person name="Han C."/>
            <person name="Tapia R."/>
            <person name="Bruce D."/>
            <person name="Goodwin L.A."/>
            <person name="Pitluck S."/>
            <person name="Huntemann M."/>
            <person name="Liolios K."/>
            <person name="Pagani I."/>
            <person name="Ivanova N."/>
            <person name="Mikhailova N."/>
            <person name="Pati A."/>
            <person name="Chen A."/>
            <person name="Palaniappan K."/>
            <person name="Land M."/>
            <person name="Brambilla E.M."/>
            <person name="Rohde M."/>
            <person name="Spring S."/>
            <person name="Goker M."/>
            <person name="Detter J.C."/>
            <person name="Bristow J."/>
            <person name="Eisen J.A."/>
            <person name="Markowitz V."/>
            <person name="Hugenholtz P."/>
            <person name="Kyrpides N.C."/>
            <person name="Klenk H.P."/>
            <person name="Woyke T."/>
        </authorList>
    </citation>
    <scope>NUCLEOTIDE SEQUENCE [LARGE SCALE GENOMIC DNA]</scope>
    <source>
        <strain evidence="2">DSM 2844</strain>
    </source>
</reference>